<organism evidence="3">
    <name type="scientific">uncultured Caudovirales phage</name>
    <dbReference type="NCBI Taxonomy" id="2100421"/>
    <lineage>
        <taxon>Viruses</taxon>
        <taxon>Duplodnaviria</taxon>
        <taxon>Heunggongvirae</taxon>
        <taxon>Uroviricota</taxon>
        <taxon>Caudoviricetes</taxon>
        <taxon>Peduoviridae</taxon>
        <taxon>Maltschvirus</taxon>
        <taxon>Maltschvirus maltsch</taxon>
    </lineage>
</organism>
<proteinExistence type="predicted"/>
<evidence type="ECO:0000256" key="2">
    <source>
        <dbReference type="SAM" id="MobiDB-lite"/>
    </source>
</evidence>
<feature type="coiled-coil region" evidence="1">
    <location>
        <begin position="627"/>
        <end position="677"/>
    </location>
</feature>
<feature type="coiled-coil region" evidence="1">
    <location>
        <begin position="115"/>
        <end position="142"/>
    </location>
</feature>
<gene>
    <name evidence="3" type="ORF">UFOVP331_18</name>
</gene>
<evidence type="ECO:0000256" key="1">
    <source>
        <dbReference type="SAM" id="Coils"/>
    </source>
</evidence>
<evidence type="ECO:0000313" key="3">
    <source>
        <dbReference type="EMBL" id="CAB4138390.1"/>
    </source>
</evidence>
<reference evidence="3" key="1">
    <citation type="submission" date="2020-04" db="EMBL/GenBank/DDBJ databases">
        <authorList>
            <person name="Chiriac C."/>
            <person name="Salcher M."/>
            <person name="Ghai R."/>
            <person name="Kavagutti S V."/>
        </authorList>
    </citation>
    <scope>NUCLEOTIDE SEQUENCE</scope>
</reference>
<keyword evidence="1" id="KW-0175">Coiled coil</keyword>
<dbReference type="EMBL" id="LR796345">
    <property type="protein sequence ID" value="CAB4138390.1"/>
    <property type="molecule type" value="Genomic_DNA"/>
</dbReference>
<name>A0A6J5M028_9CAUD</name>
<sequence length="794" mass="88238">MADNQQRIREEALKTASIVKDALDQISGDISDIFEKALGNVEGIASKTLKTVKRELTNFADVSRNISDINTKASEGLLKQKDLTREINKRKSQMFGLDTQINILKNNTLKLDEKEVKLLEELEGKRKELNTYNEEYTKELEKQLKYSNNINKSVNATGIGLNVLSKLSSKVGLRGLDDAFDKAKKASIEKAKKLGVDENKSLGIGDKFKTAGSAMGSLASSFGDFLKGPIWITALMKVAEFFWDAMNAASKQVAEFQRNLGVSRDNAVEIRDRFFEISDSAKALANTQAGNLLLQKDLVEAQDSFNTALGLSVDLSTSQNEEFAAQFTNIKKFYNLNDQEQKGLVNLNATNNKTLDETKNSILGQTALYRINTKEAINIRKVFKEVLTTSNATKLSIKGGSDALVQSVINAQRLGVKLDDLGKISDSLLNFEESISSELEAELILGRDLELEKARAAALMNDQVTLTEEVNRLVRESGPDFEKNRIAMQATAKAIGISVEDLADMVTQQKVLEKFKQNFQALDKEAIKNSKALEEGEKERLLSGKATAEDYYKFAKEQGEDLVKILGKEQAIRMEAQDAQQKFNDALEKAKETFSRFVDGGSLDAFADFLVKFVESVNSQGLWTTLFTGLDDDVDIAEAKIEKKQEEISIESDPEKKKQLQDDLAKLQIEKDKIEYETEKKRLLKGRESLINQGYNTGQADLELARLEQKYPTQAKEAAARNTTIRTPGENNATGTGAAASNQMNEMIKLQTQQNQYLAQQNTLLTNMNNKSTNIVMDGTKLGTTMRTSSPKTQ</sequence>
<feature type="region of interest" description="Disordered" evidence="2">
    <location>
        <begin position="717"/>
        <end position="738"/>
    </location>
</feature>
<protein>
    <submittedName>
        <fullName evidence="3">Uncharacterized protein</fullName>
    </submittedName>
</protein>
<accession>A0A6J5M028</accession>
<feature type="compositionally biased region" description="Polar residues" evidence="2">
    <location>
        <begin position="721"/>
        <end position="730"/>
    </location>
</feature>